<accession>A0ABW3JMC7</accession>
<dbReference type="EMBL" id="JBHTJI010000005">
    <property type="protein sequence ID" value="MFD0990708.1"/>
    <property type="molecule type" value="Genomic_DNA"/>
</dbReference>
<name>A0ABW3JMC7_9FLAO</name>
<gene>
    <name evidence="1" type="ORF">ACFQ1R_11420</name>
</gene>
<evidence type="ECO:0000313" key="2">
    <source>
        <dbReference type="Proteomes" id="UP001597061"/>
    </source>
</evidence>
<organism evidence="1 2">
    <name type="scientific">Mariniflexile jejuense</name>
    <dbReference type="NCBI Taxonomy" id="1173582"/>
    <lineage>
        <taxon>Bacteria</taxon>
        <taxon>Pseudomonadati</taxon>
        <taxon>Bacteroidota</taxon>
        <taxon>Flavobacteriia</taxon>
        <taxon>Flavobacteriales</taxon>
        <taxon>Flavobacteriaceae</taxon>
        <taxon>Mariniflexile</taxon>
    </lineage>
</organism>
<dbReference type="Proteomes" id="UP001597061">
    <property type="component" value="Unassembled WGS sequence"/>
</dbReference>
<sequence length="71" mass="8293">MSKSNNKSQSDDWLSKFPNTQMAINEMNHINSLLKEYQKNYPFTENFIIVKDEHDKDVEVISVTIDTALMI</sequence>
<comment type="caution">
    <text evidence="1">The sequence shown here is derived from an EMBL/GenBank/DDBJ whole genome shotgun (WGS) entry which is preliminary data.</text>
</comment>
<proteinExistence type="predicted"/>
<evidence type="ECO:0000313" key="1">
    <source>
        <dbReference type="EMBL" id="MFD0990708.1"/>
    </source>
</evidence>
<reference evidence="2" key="1">
    <citation type="journal article" date="2019" name="Int. J. Syst. Evol. Microbiol.">
        <title>The Global Catalogue of Microorganisms (GCM) 10K type strain sequencing project: providing services to taxonomists for standard genome sequencing and annotation.</title>
        <authorList>
            <consortium name="The Broad Institute Genomics Platform"/>
            <consortium name="The Broad Institute Genome Sequencing Center for Infectious Disease"/>
            <person name="Wu L."/>
            <person name="Ma J."/>
        </authorList>
    </citation>
    <scope>NUCLEOTIDE SEQUENCE [LARGE SCALE GENOMIC DNA]</scope>
    <source>
        <strain evidence="2">CCUG 62414</strain>
    </source>
</reference>
<dbReference type="RefSeq" id="WP_379926349.1">
    <property type="nucleotide sequence ID" value="NZ_JBHTJI010000005.1"/>
</dbReference>
<keyword evidence="2" id="KW-1185">Reference proteome</keyword>
<protein>
    <submittedName>
        <fullName evidence="1">Uncharacterized protein</fullName>
    </submittedName>
</protein>